<comment type="caution">
    <text evidence="1">The sequence shown here is derived from an EMBL/GenBank/DDBJ whole genome shotgun (WGS) entry which is preliminary data.</text>
</comment>
<protein>
    <submittedName>
        <fullName evidence="1">Uncharacterized protein</fullName>
    </submittedName>
</protein>
<dbReference type="Proteomes" id="UP001500051">
    <property type="component" value="Unassembled WGS sequence"/>
</dbReference>
<keyword evidence="2" id="KW-1185">Reference proteome</keyword>
<accession>A0ABP7EHJ0</accession>
<evidence type="ECO:0000313" key="1">
    <source>
        <dbReference type="EMBL" id="GAA3717279.1"/>
    </source>
</evidence>
<dbReference type="EMBL" id="BAAAYX010000023">
    <property type="protein sequence ID" value="GAA3717279.1"/>
    <property type="molecule type" value="Genomic_DNA"/>
</dbReference>
<name>A0ABP7EHJ0_9ACTN</name>
<sequence>MTGDVLGGLANIDHLRTAGGVRGGEVVEGDVSHAVLLSRYPRGYTGVTLDDVANIPNTRGGNAG</sequence>
<evidence type="ECO:0000313" key="2">
    <source>
        <dbReference type="Proteomes" id="UP001500051"/>
    </source>
</evidence>
<gene>
    <name evidence="1" type="ORF">GCM10022204_41500</name>
</gene>
<proteinExistence type="predicted"/>
<organism evidence="1 2">
    <name type="scientific">Microlunatus aurantiacus</name>
    <dbReference type="NCBI Taxonomy" id="446786"/>
    <lineage>
        <taxon>Bacteria</taxon>
        <taxon>Bacillati</taxon>
        <taxon>Actinomycetota</taxon>
        <taxon>Actinomycetes</taxon>
        <taxon>Propionibacteriales</taxon>
        <taxon>Propionibacteriaceae</taxon>
        <taxon>Microlunatus</taxon>
    </lineage>
</organism>
<reference evidence="2" key="1">
    <citation type="journal article" date="2019" name="Int. J. Syst. Evol. Microbiol.">
        <title>The Global Catalogue of Microorganisms (GCM) 10K type strain sequencing project: providing services to taxonomists for standard genome sequencing and annotation.</title>
        <authorList>
            <consortium name="The Broad Institute Genomics Platform"/>
            <consortium name="The Broad Institute Genome Sequencing Center for Infectious Disease"/>
            <person name="Wu L."/>
            <person name="Ma J."/>
        </authorList>
    </citation>
    <scope>NUCLEOTIDE SEQUENCE [LARGE SCALE GENOMIC DNA]</scope>
    <source>
        <strain evidence="2">JCM 16548</strain>
    </source>
</reference>